<dbReference type="NCBIfam" id="NF033103">
    <property type="entry name" value="bla_class_A"/>
    <property type="match status" value="1"/>
</dbReference>
<dbReference type="GO" id="GO:0030655">
    <property type="term" value="P:beta-lactam antibiotic catabolic process"/>
    <property type="evidence" value="ECO:0007669"/>
    <property type="project" value="InterPro"/>
</dbReference>
<dbReference type="EC" id="3.5.2.6" evidence="3"/>
<gene>
    <name evidence="9" type="primary">bla</name>
    <name evidence="9" type="ORF">F131LOC_019610</name>
    <name evidence="7" type="ORF">H0253_13820</name>
    <name evidence="8" type="ORF">WCT63_18465</name>
</gene>
<sequence length="286" mass="31534">MNMQHFRIALIPFFAAFCLPAFAHPDTLNTVKDAENKLKARVGYTELDLTNGMILEGYRPEERFPMMSTFKVLLCSAVLSRVDSGKEQLDRRIHFHQSDLVTYSPVTEKHLTDGMTVGELCDAAITMSDNTAANLLLSTIGGPQELTIFLRKAGDHVTRLDRWETALNEALLGDERDTTTPKAMAETLHKLLTGKILTVASQQQLMDWMEADKVAGPLLRSALPAGWFIADKSGAGERGSRGIIAALGPDGKPSRIVIIYLTGSQATIEERNKQIAEIGTSLIKHW</sequence>
<dbReference type="GO" id="GO:0008800">
    <property type="term" value="F:beta-lactamase activity"/>
    <property type="evidence" value="ECO:0007669"/>
    <property type="project" value="UniProtKB-EC"/>
</dbReference>
<dbReference type="Proteomes" id="UP000584405">
    <property type="component" value="Unassembled WGS sequence"/>
</dbReference>
<dbReference type="PANTHER" id="PTHR35333:SF3">
    <property type="entry name" value="BETA-LACTAMASE-TYPE TRANSPEPTIDASE FOLD CONTAINING PROTEIN"/>
    <property type="match status" value="1"/>
</dbReference>
<evidence type="ECO:0000313" key="11">
    <source>
        <dbReference type="Proteomes" id="UP000584405"/>
    </source>
</evidence>
<feature type="domain" description="Beta-lactamase class A catalytic" evidence="6">
    <location>
        <begin position="49"/>
        <end position="259"/>
    </location>
</feature>
<reference evidence="8 12" key="3">
    <citation type="submission" date="2024-03" db="EMBL/GenBank/DDBJ databases">
        <title>Analysis of soft rot Pectobacteriaceae population diversity in US potato growing regions between 2016 and 2022.</title>
        <authorList>
            <person name="Ma X."/>
            <person name="Zhang X."/>
            <person name="Stodghill P."/>
            <person name="Rioux R."/>
            <person name="Babler B."/>
            <person name="Shrestha S."/>
            <person name="Babler B."/>
            <person name="Rivedal H."/>
            <person name="Frost K."/>
            <person name="Hao J."/>
            <person name="Secor G."/>
            <person name="Swingle B."/>
        </authorList>
    </citation>
    <scope>NUCLEOTIDE SEQUENCE [LARGE SCALE GENOMIC DNA]</scope>
    <source>
        <strain evidence="8 12">UMSS2</strain>
    </source>
</reference>
<dbReference type="EMBL" id="JACDRT010000010">
    <property type="protein sequence ID" value="MBA0159917.1"/>
    <property type="molecule type" value="Genomic_DNA"/>
</dbReference>
<evidence type="ECO:0000256" key="4">
    <source>
        <dbReference type="ARBA" id="ARBA00023251"/>
    </source>
</evidence>
<evidence type="ECO:0000313" key="12">
    <source>
        <dbReference type="Proteomes" id="UP001313132"/>
    </source>
</evidence>
<evidence type="ECO:0000313" key="8">
    <source>
        <dbReference type="EMBL" id="MEI7104431.1"/>
    </source>
</evidence>
<protein>
    <recommendedName>
        <fullName evidence="3">beta-lactamase</fullName>
        <ecNumber evidence="3">3.5.2.6</ecNumber>
    </recommendedName>
</protein>
<feature type="chain" id="PRO_5044661325" description="beta-lactamase" evidence="5">
    <location>
        <begin position="24"/>
        <end position="286"/>
    </location>
</feature>
<dbReference type="GO" id="GO:0046677">
    <property type="term" value="P:response to antibiotic"/>
    <property type="evidence" value="ECO:0007669"/>
    <property type="project" value="UniProtKB-KW"/>
</dbReference>
<proteinExistence type="inferred from homology"/>
<evidence type="ECO:0000313" key="10">
    <source>
        <dbReference type="Proteomes" id="UP000237284"/>
    </source>
</evidence>
<dbReference type="PANTHER" id="PTHR35333">
    <property type="entry name" value="BETA-LACTAMASE"/>
    <property type="match status" value="1"/>
</dbReference>
<keyword evidence="12" id="KW-1185">Reference proteome</keyword>
<evidence type="ECO:0000256" key="3">
    <source>
        <dbReference type="ARBA" id="ARBA00012865"/>
    </source>
</evidence>
<comment type="similarity">
    <text evidence="2">Belongs to the class-A beta-lactamase family.</text>
</comment>
<accession>A0A7T0HIB5</accession>
<evidence type="ECO:0000256" key="5">
    <source>
        <dbReference type="SAM" id="SignalP"/>
    </source>
</evidence>
<dbReference type="AlphaFoldDB" id="A0A7T0HIB5"/>
<keyword evidence="8" id="KW-0378">Hydrolase</keyword>
<evidence type="ECO:0000256" key="1">
    <source>
        <dbReference type="ARBA" id="ARBA00001526"/>
    </source>
</evidence>
<keyword evidence="5" id="KW-0732">Signal</keyword>
<reference evidence="7 11" key="1">
    <citation type="submission" date="2020-07" db="EMBL/GenBank/DDBJ databases">
        <title>Updated taxonomy of Pectobacterium genus in the CIRM-CFBP bacterial collection: when new species reveal old endemic population.</title>
        <authorList>
            <person name="Pedron J."/>
            <person name="Barny M.A."/>
            <person name="Portier P."/>
        </authorList>
    </citation>
    <scope>NUCLEOTIDE SEQUENCE [LARGE SCALE GENOMIC DNA]</scope>
    <source>
        <strain evidence="7 11">CFBP5669</strain>
    </source>
</reference>
<dbReference type="EMBL" id="JBBBON010000021">
    <property type="protein sequence ID" value="MEI7104431.1"/>
    <property type="molecule type" value="Genomic_DNA"/>
</dbReference>
<evidence type="ECO:0000313" key="7">
    <source>
        <dbReference type="EMBL" id="MBA0159917.1"/>
    </source>
</evidence>
<dbReference type="Gene3D" id="3.40.710.10">
    <property type="entry name" value="DD-peptidase/beta-lactamase superfamily"/>
    <property type="match status" value="1"/>
</dbReference>
<dbReference type="InterPro" id="IPR012338">
    <property type="entry name" value="Beta-lactam/transpept-like"/>
</dbReference>
<reference evidence="9 10" key="2">
    <citation type="submission" date="2020-11" db="EMBL/GenBank/DDBJ databases">
        <title>Complete genome sequence of Pectobacterium versatile F131.</title>
        <authorList>
            <person name="Shirshikov F.V."/>
            <person name="Miroshnikov K."/>
            <person name="Toshakov S.V."/>
            <person name="Kabanova A.P."/>
            <person name="Barannik A.P."/>
            <person name="Shneider M."/>
            <person name="Ignatov A.N."/>
            <person name="Miroshnikov K.A."/>
            <person name="Mikhailova Y.V."/>
            <person name="Shelenkov A."/>
            <person name="Yanushevich Y.G."/>
            <person name="Evseev P.V."/>
        </authorList>
    </citation>
    <scope>NUCLEOTIDE SEQUENCE [LARGE SCALE GENOMIC DNA]</scope>
    <source>
        <strain evidence="9 10">F131</strain>
    </source>
</reference>
<name>A0A7T0HIB5_9GAMM</name>
<dbReference type="SUPFAM" id="SSF56601">
    <property type="entry name" value="beta-lactamase/transpeptidase-like"/>
    <property type="match status" value="1"/>
</dbReference>
<feature type="signal peptide" evidence="5">
    <location>
        <begin position="1"/>
        <end position="23"/>
    </location>
</feature>
<dbReference type="InterPro" id="IPR045155">
    <property type="entry name" value="Beta-lactam_cat"/>
</dbReference>
<dbReference type="EMBL" id="CP065030">
    <property type="protein sequence ID" value="QPK18011.1"/>
    <property type="molecule type" value="Genomic_DNA"/>
</dbReference>
<evidence type="ECO:0000313" key="9">
    <source>
        <dbReference type="EMBL" id="QPK18011.1"/>
    </source>
</evidence>
<organism evidence="9 10">
    <name type="scientific">Pectobacterium versatile</name>
    <dbReference type="NCBI Taxonomy" id="2488639"/>
    <lineage>
        <taxon>Bacteria</taxon>
        <taxon>Pseudomonadati</taxon>
        <taxon>Pseudomonadota</taxon>
        <taxon>Gammaproteobacteria</taxon>
        <taxon>Enterobacterales</taxon>
        <taxon>Pectobacteriaceae</taxon>
        <taxon>Pectobacterium</taxon>
    </lineage>
</organism>
<comment type="catalytic activity">
    <reaction evidence="1">
        <text>a beta-lactam + H2O = a substituted beta-amino acid</text>
        <dbReference type="Rhea" id="RHEA:20401"/>
        <dbReference type="ChEBI" id="CHEBI:15377"/>
        <dbReference type="ChEBI" id="CHEBI:35627"/>
        <dbReference type="ChEBI" id="CHEBI:140347"/>
        <dbReference type="EC" id="3.5.2.6"/>
    </reaction>
</comment>
<dbReference type="Proteomes" id="UP000237284">
    <property type="component" value="Chromosome"/>
</dbReference>
<dbReference type="Pfam" id="PF13354">
    <property type="entry name" value="Beta-lactamase2"/>
    <property type="match status" value="1"/>
</dbReference>
<keyword evidence="4" id="KW-0046">Antibiotic resistance</keyword>
<dbReference type="PRINTS" id="PR00118">
    <property type="entry name" value="BLACTAMASEA"/>
</dbReference>
<evidence type="ECO:0000259" key="6">
    <source>
        <dbReference type="Pfam" id="PF13354"/>
    </source>
</evidence>
<evidence type="ECO:0000256" key="2">
    <source>
        <dbReference type="ARBA" id="ARBA00009009"/>
    </source>
</evidence>
<dbReference type="Proteomes" id="UP001313132">
    <property type="component" value="Unassembled WGS sequence"/>
</dbReference>
<dbReference type="InterPro" id="IPR000871">
    <property type="entry name" value="Beta-lactam_class-A"/>
</dbReference>